<evidence type="ECO:0000256" key="3">
    <source>
        <dbReference type="ARBA" id="ARBA00022729"/>
    </source>
</evidence>
<keyword evidence="1" id="KW-0645">Protease</keyword>
<feature type="compositionally biased region" description="Low complexity" evidence="7">
    <location>
        <begin position="516"/>
        <end position="541"/>
    </location>
</feature>
<dbReference type="PANTHER" id="PTHR33794:SF1">
    <property type="entry name" value="BACILLOLYSIN"/>
    <property type="match status" value="1"/>
</dbReference>
<organism evidence="12 13">
    <name type="scientific">Kutzneria albida DSM 43870</name>
    <dbReference type="NCBI Taxonomy" id="1449976"/>
    <lineage>
        <taxon>Bacteria</taxon>
        <taxon>Bacillati</taxon>
        <taxon>Actinomycetota</taxon>
        <taxon>Actinomycetes</taxon>
        <taxon>Pseudonocardiales</taxon>
        <taxon>Pseudonocardiaceae</taxon>
        <taxon>Kutzneria</taxon>
    </lineage>
</organism>
<evidence type="ECO:0000256" key="7">
    <source>
        <dbReference type="SAM" id="MobiDB-lite"/>
    </source>
</evidence>
<keyword evidence="5" id="KW-0862">Zinc</keyword>
<dbReference type="Gene3D" id="1.10.390.10">
    <property type="entry name" value="Neutral Protease Domain 2"/>
    <property type="match status" value="1"/>
</dbReference>
<dbReference type="Gene3D" id="3.10.450.490">
    <property type="match status" value="1"/>
</dbReference>
<dbReference type="InterPro" id="IPR015919">
    <property type="entry name" value="Cadherin-like_sf"/>
</dbReference>
<dbReference type="PROSITE" id="PS51318">
    <property type="entry name" value="TAT"/>
    <property type="match status" value="1"/>
</dbReference>
<keyword evidence="2" id="KW-0479">Metal-binding</keyword>
<keyword evidence="13" id="KW-1185">Reference proteome</keyword>
<proteinExistence type="predicted"/>
<dbReference type="HOGENOM" id="CLU_008590_5_1_11"/>
<evidence type="ECO:0000313" key="13">
    <source>
        <dbReference type="Proteomes" id="UP000019225"/>
    </source>
</evidence>
<dbReference type="Gene3D" id="3.10.170.10">
    <property type="match status" value="1"/>
</dbReference>
<dbReference type="InterPro" id="IPR013783">
    <property type="entry name" value="Ig-like_fold"/>
</dbReference>
<reference evidence="12 13" key="1">
    <citation type="journal article" date="2014" name="BMC Genomics">
        <title>Complete genome sequence of producer of the glycopeptide antibiotic Aculeximycin Kutzneria albida DSM 43870T, a representative of minor genus of Pseudonocardiaceae.</title>
        <authorList>
            <person name="Rebets Y."/>
            <person name="Tokovenko B."/>
            <person name="Lushchyk I."/>
            <person name="Ruckert C."/>
            <person name="Zaburannyi N."/>
            <person name="Bechthold A."/>
            <person name="Kalinowski J."/>
            <person name="Luzhetskyy A."/>
        </authorList>
    </citation>
    <scope>NUCLEOTIDE SEQUENCE [LARGE SCALE GENOMIC DNA]</scope>
    <source>
        <strain evidence="12">DSM 43870</strain>
    </source>
</reference>
<dbReference type="AlphaFoldDB" id="W5WGA1"/>
<dbReference type="GO" id="GO:0006508">
    <property type="term" value="P:proteolysis"/>
    <property type="evidence" value="ECO:0007669"/>
    <property type="project" value="UniProtKB-KW"/>
</dbReference>
<evidence type="ECO:0000256" key="8">
    <source>
        <dbReference type="SAM" id="SignalP"/>
    </source>
</evidence>
<dbReference type="STRING" id="1449976.KALB_3820"/>
<dbReference type="GO" id="GO:0004222">
    <property type="term" value="F:metalloendopeptidase activity"/>
    <property type="evidence" value="ECO:0007669"/>
    <property type="project" value="InterPro"/>
</dbReference>
<accession>W5WGA1</accession>
<dbReference type="RefSeq" id="WP_338033863.1">
    <property type="nucleotide sequence ID" value="NZ_CP007155.1"/>
</dbReference>
<name>W5WGA1_9PSEU</name>
<feature type="signal peptide" evidence="8">
    <location>
        <begin position="1"/>
        <end position="25"/>
    </location>
</feature>
<dbReference type="InterPro" id="IPR013856">
    <property type="entry name" value="Peptidase_M4_domain"/>
</dbReference>
<evidence type="ECO:0000256" key="4">
    <source>
        <dbReference type="ARBA" id="ARBA00022801"/>
    </source>
</evidence>
<feature type="domain" description="FTP" evidence="11">
    <location>
        <begin position="81"/>
        <end position="107"/>
    </location>
</feature>
<evidence type="ECO:0000259" key="9">
    <source>
        <dbReference type="Pfam" id="PF01447"/>
    </source>
</evidence>
<dbReference type="InterPro" id="IPR011096">
    <property type="entry name" value="FTP_domain"/>
</dbReference>
<feature type="domain" description="Peptidase M4" evidence="9">
    <location>
        <begin position="201"/>
        <end position="337"/>
    </location>
</feature>
<dbReference type="Pfam" id="PF07504">
    <property type="entry name" value="FTP"/>
    <property type="match status" value="1"/>
</dbReference>
<dbReference type="InterPro" id="IPR027268">
    <property type="entry name" value="Peptidase_M4/M1_CTD_sf"/>
</dbReference>
<gene>
    <name evidence="12" type="ORF">KALB_3820</name>
</gene>
<dbReference type="GO" id="GO:0005509">
    <property type="term" value="F:calcium ion binding"/>
    <property type="evidence" value="ECO:0007669"/>
    <property type="project" value="InterPro"/>
</dbReference>
<feature type="domain" description="Peptidase M4 C-terminal" evidence="10">
    <location>
        <begin position="351"/>
        <end position="509"/>
    </location>
</feature>
<dbReference type="PATRIC" id="fig|1449976.3.peg.3848"/>
<dbReference type="KEGG" id="kal:KALB_3820"/>
<dbReference type="SUPFAM" id="SSF55486">
    <property type="entry name" value="Metalloproteases ('zincins'), catalytic domain"/>
    <property type="match status" value="1"/>
</dbReference>
<dbReference type="EC" id="3.4.24.-" evidence="12"/>
<evidence type="ECO:0000256" key="6">
    <source>
        <dbReference type="ARBA" id="ARBA00023049"/>
    </source>
</evidence>
<dbReference type="eggNOG" id="COG3227">
    <property type="taxonomic scope" value="Bacteria"/>
</dbReference>
<evidence type="ECO:0000256" key="1">
    <source>
        <dbReference type="ARBA" id="ARBA00022670"/>
    </source>
</evidence>
<dbReference type="Pfam" id="PF01447">
    <property type="entry name" value="Peptidase_M4"/>
    <property type="match status" value="1"/>
</dbReference>
<dbReference type="Gene3D" id="2.60.40.10">
    <property type="entry name" value="Immunoglobulins"/>
    <property type="match status" value="1"/>
</dbReference>
<evidence type="ECO:0000259" key="10">
    <source>
        <dbReference type="Pfam" id="PF02868"/>
    </source>
</evidence>
<dbReference type="GO" id="GO:0005975">
    <property type="term" value="P:carbohydrate metabolic process"/>
    <property type="evidence" value="ECO:0007669"/>
    <property type="project" value="UniProtKB-ARBA"/>
</dbReference>
<feature type="chain" id="PRO_5039133162" evidence="8">
    <location>
        <begin position="26"/>
        <end position="628"/>
    </location>
</feature>
<dbReference type="CDD" id="cd09597">
    <property type="entry name" value="M4_TLP"/>
    <property type="match status" value="1"/>
</dbReference>
<keyword evidence="4 12" id="KW-0378">Hydrolase</keyword>
<dbReference type="GO" id="GO:0016020">
    <property type="term" value="C:membrane"/>
    <property type="evidence" value="ECO:0007669"/>
    <property type="project" value="InterPro"/>
</dbReference>
<keyword evidence="6" id="KW-0482">Metalloprotease</keyword>
<dbReference type="InterPro" id="IPR006311">
    <property type="entry name" value="TAT_signal"/>
</dbReference>
<evidence type="ECO:0000256" key="2">
    <source>
        <dbReference type="ARBA" id="ARBA00022723"/>
    </source>
</evidence>
<dbReference type="InterPro" id="IPR001570">
    <property type="entry name" value="Peptidase_M4_C_domain"/>
</dbReference>
<sequence length="628" mass="64883">MTSLSRRALAVGGALAAGLVVAATAAVLPSAEATTPDAVPSARAQAVSAANALVAARPAALHASADDKFVQHAVISGQNAQYVPYDRTYKGLPVVGGDFVVATDNAGHPTYTSVAQDQVITLGSVSPVLGADRAKSVARGQLKRVDSVAEPVLSVLATGSPRLVWDTRVTGNSGAEPSSLSVYVDAANGSVQGTREHVLHGDGNGAYNGPSPLHLDTTHSGSSYSLQDPNIANLSCQDYSSGQVFEKSTDTWGDGKATSKETDCVDSLFAAQTEHKMLKDWLGRDGADGNGGAWPIQVGLDDINAYYDGNSVRIGHNTANQWIGAMDVVGHEMGHGVDDHTPGGISGNGTQEFVADTFGAETEWYANESAPYDTPDFTVGETINLQGRGPIRYMYDPSKAGHANCYSSSVPNSEVHAAAGPGNHWFYLLAEGTNPSNGQPTSPTCNNTSVTGLGIQNAAKIMYNAMLVKTSSSSYLKYRTWTLQAAKTVFPEDCTAFNTVKAAWDAVSVPAQSGDPTCSGPTPTTTTTPPTSTTTAPPTGTVTVTSPGDQWGFKGYKLFQDLQVKATASDGGALTFSATGLPAGVTISSSGLISGTPTTAGTTTVTVTAKEANGTSGSASFKFQIYGF</sequence>
<evidence type="ECO:0000259" key="11">
    <source>
        <dbReference type="Pfam" id="PF07504"/>
    </source>
</evidence>
<evidence type="ECO:0000256" key="5">
    <source>
        <dbReference type="ARBA" id="ARBA00022833"/>
    </source>
</evidence>
<dbReference type="InterPro" id="IPR050728">
    <property type="entry name" value="Zinc_Metalloprotease_M4"/>
</dbReference>
<dbReference type="EMBL" id="CP007155">
    <property type="protein sequence ID" value="AHH97184.1"/>
    <property type="molecule type" value="Genomic_DNA"/>
</dbReference>
<dbReference type="Pfam" id="PF02868">
    <property type="entry name" value="Peptidase_M4_C"/>
    <property type="match status" value="1"/>
</dbReference>
<dbReference type="Proteomes" id="UP000019225">
    <property type="component" value="Chromosome"/>
</dbReference>
<feature type="region of interest" description="Disordered" evidence="7">
    <location>
        <begin position="510"/>
        <end position="541"/>
    </location>
</feature>
<dbReference type="SUPFAM" id="SSF49313">
    <property type="entry name" value="Cadherin-like"/>
    <property type="match status" value="1"/>
</dbReference>
<dbReference type="PANTHER" id="PTHR33794">
    <property type="entry name" value="BACILLOLYSIN"/>
    <property type="match status" value="1"/>
</dbReference>
<keyword evidence="3 8" id="KW-0732">Signal</keyword>
<protein>
    <submittedName>
        <fullName evidence="12">Leupeptin-inactivating enzyme 2</fullName>
        <ecNumber evidence="12">3.4.24.-</ecNumber>
    </submittedName>
</protein>
<evidence type="ECO:0000313" key="12">
    <source>
        <dbReference type="EMBL" id="AHH97184.1"/>
    </source>
</evidence>